<dbReference type="Pfam" id="PF16998">
    <property type="entry name" value="17kDa_Anti_2"/>
    <property type="match status" value="1"/>
</dbReference>
<gene>
    <name evidence="3" type="ORF">LKMONMHP_1922</name>
</gene>
<dbReference type="Proteomes" id="UP001055156">
    <property type="component" value="Unassembled WGS sequence"/>
</dbReference>
<name>A0ABQ4T9S3_METOR</name>
<dbReference type="EMBL" id="BPQV01000005">
    <property type="protein sequence ID" value="GJE27066.1"/>
    <property type="molecule type" value="Genomic_DNA"/>
</dbReference>
<evidence type="ECO:0000256" key="1">
    <source>
        <dbReference type="SAM" id="MobiDB-lite"/>
    </source>
</evidence>
<protein>
    <recommendedName>
        <fullName evidence="2">Surface antigen domain-containing protein</fullName>
    </recommendedName>
</protein>
<feature type="compositionally biased region" description="Basic and acidic residues" evidence="1">
    <location>
        <begin position="158"/>
        <end position="176"/>
    </location>
</feature>
<evidence type="ECO:0000259" key="2">
    <source>
        <dbReference type="Pfam" id="PF16998"/>
    </source>
</evidence>
<accession>A0ABQ4T9S3</accession>
<feature type="region of interest" description="Disordered" evidence="1">
    <location>
        <begin position="1"/>
        <end position="20"/>
    </location>
</feature>
<sequence>MRRSDCKALPGNDVRPRRSRTTSAGAALFLAMALPTSICGCSGPILTFRSEAAATAPEEPTTTGSLARPELTFGKDLGVEDWRRAHAALSVALDPQGNGRPVKWENPETAMRGSVNPTGLPYVSNDEVCRDFLASVIGESTSRFVRGTGCKPSGSAWELRRLRTAKGEGKPDEKGGARGQARPASKS</sequence>
<dbReference type="InterPro" id="IPR032635">
    <property type="entry name" value="Anti_2"/>
</dbReference>
<feature type="domain" description="Surface antigen" evidence="2">
    <location>
        <begin position="52"/>
        <end position="162"/>
    </location>
</feature>
<reference evidence="3" key="1">
    <citation type="journal article" date="2021" name="Front. Microbiol.">
        <title>Comprehensive Comparative Genomics and Phenotyping of Methylobacterium Species.</title>
        <authorList>
            <person name="Alessa O."/>
            <person name="Ogura Y."/>
            <person name="Fujitani Y."/>
            <person name="Takami H."/>
            <person name="Hayashi T."/>
            <person name="Sahin N."/>
            <person name="Tani A."/>
        </authorList>
    </citation>
    <scope>NUCLEOTIDE SEQUENCE</scope>
    <source>
        <strain evidence="3">NBRC 15689</strain>
    </source>
</reference>
<proteinExistence type="predicted"/>
<comment type="caution">
    <text evidence="3">The sequence shown here is derived from an EMBL/GenBank/DDBJ whole genome shotgun (WGS) entry which is preliminary data.</text>
</comment>
<keyword evidence="4" id="KW-1185">Reference proteome</keyword>
<feature type="region of interest" description="Disordered" evidence="1">
    <location>
        <begin position="147"/>
        <end position="187"/>
    </location>
</feature>
<reference evidence="3" key="2">
    <citation type="submission" date="2021-08" db="EMBL/GenBank/DDBJ databases">
        <authorList>
            <person name="Tani A."/>
            <person name="Ola A."/>
            <person name="Ogura Y."/>
            <person name="Katsura K."/>
            <person name="Hayashi T."/>
        </authorList>
    </citation>
    <scope>NUCLEOTIDE SEQUENCE</scope>
    <source>
        <strain evidence="3">NBRC 15689</strain>
    </source>
</reference>
<dbReference type="RefSeq" id="WP_373324974.1">
    <property type="nucleotide sequence ID" value="NZ_BPQV01000005.1"/>
</dbReference>
<evidence type="ECO:0000313" key="4">
    <source>
        <dbReference type="Proteomes" id="UP001055156"/>
    </source>
</evidence>
<evidence type="ECO:0000313" key="3">
    <source>
        <dbReference type="EMBL" id="GJE27066.1"/>
    </source>
</evidence>
<organism evidence="3 4">
    <name type="scientific">Methylobacterium organophilum</name>
    <dbReference type="NCBI Taxonomy" id="410"/>
    <lineage>
        <taxon>Bacteria</taxon>
        <taxon>Pseudomonadati</taxon>
        <taxon>Pseudomonadota</taxon>
        <taxon>Alphaproteobacteria</taxon>
        <taxon>Hyphomicrobiales</taxon>
        <taxon>Methylobacteriaceae</taxon>
        <taxon>Methylobacterium</taxon>
    </lineage>
</organism>